<accession>A0A9P6IU57</accession>
<dbReference type="Proteomes" id="UP000738359">
    <property type="component" value="Unassembled WGS sequence"/>
</dbReference>
<dbReference type="EMBL" id="JAAAHY010001686">
    <property type="protein sequence ID" value="KAF9947327.1"/>
    <property type="molecule type" value="Genomic_DNA"/>
</dbReference>
<evidence type="ECO:0000256" key="1">
    <source>
        <dbReference type="SAM" id="Coils"/>
    </source>
</evidence>
<proteinExistence type="predicted"/>
<evidence type="ECO:0000256" key="2">
    <source>
        <dbReference type="SAM" id="MobiDB-lite"/>
    </source>
</evidence>
<feature type="coiled-coil region" evidence="1">
    <location>
        <begin position="152"/>
        <end position="179"/>
    </location>
</feature>
<feature type="region of interest" description="Disordered" evidence="2">
    <location>
        <begin position="1"/>
        <end position="48"/>
    </location>
</feature>
<feature type="compositionally biased region" description="Polar residues" evidence="2">
    <location>
        <begin position="34"/>
        <end position="48"/>
    </location>
</feature>
<comment type="caution">
    <text evidence="3">The sequence shown here is derived from an EMBL/GenBank/DDBJ whole genome shotgun (WGS) entry which is preliminary data.</text>
</comment>
<sequence>MSSSTSSNVSIMDQISASDPARCSSTPASSTTTVAGSHNNKSSKVTKAASSRVAKLKVQVNSASLTTSPLLPALGETMLDPRLHQALSPYKWEPSQEELNVAHIGARNAQAILRRLEASQTLWTSKLIAEMCDKHQMHDQQEVFTPIIPLANNEADLRIAKYRNAVQGCEKEIRGVKRALRGYACVFDRHHEFGDSGETTHSIESSYIFHGEHLGLRSKRQRQTTPQLNLAFQSDLTPEPHSPLLMEPHQSDKENMEPQYPGDSSADDSPSADEWVLLPGKKAVPKEERCTKCTDTYGPTTPHREENCHLYGTKQ</sequence>
<keyword evidence="4" id="KW-1185">Reference proteome</keyword>
<feature type="compositionally biased region" description="Low complexity" evidence="2">
    <location>
        <begin position="24"/>
        <end position="33"/>
    </location>
</feature>
<dbReference type="AlphaFoldDB" id="A0A9P6IU57"/>
<gene>
    <name evidence="3" type="ORF">BGZ70_002732</name>
</gene>
<feature type="compositionally biased region" description="Low complexity" evidence="2">
    <location>
        <begin position="263"/>
        <end position="273"/>
    </location>
</feature>
<evidence type="ECO:0000313" key="4">
    <source>
        <dbReference type="Proteomes" id="UP000738359"/>
    </source>
</evidence>
<organism evidence="3 4">
    <name type="scientific">Mortierella alpina</name>
    <name type="common">Oleaginous fungus</name>
    <name type="synonym">Mortierella renispora</name>
    <dbReference type="NCBI Taxonomy" id="64518"/>
    <lineage>
        <taxon>Eukaryota</taxon>
        <taxon>Fungi</taxon>
        <taxon>Fungi incertae sedis</taxon>
        <taxon>Mucoromycota</taxon>
        <taxon>Mortierellomycotina</taxon>
        <taxon>Mortierellomycetes</taxon>
        <taxon>Mortierellales</taxon>
        <taxon>Mortierellaceae</taxon>
        <taxon>Mortierella</taxon>
    </lineage>
</organism>
<reference evidence="3" key="1">
    <citation type="journal article" date="2020" name="Fungal Divers.">
        <title>Resolving the Mortierellaceae phylogeny through synthesis of multi-gene phylogenetics and phylogenomics.</title>
        <authorList>
            <person name="Vandepol N."/>
            <person name="Liber J."/>
            <person name="Desiro A."/>
            <person name="Na H."/>
            <person name="Kennedy M."/>
            <person name="Barry K."/>
            <person name="Grigoriev I.V."/>
            <person name="Miller A.N."/>
            <person name="O'Donnell K."/>
            <person name="Stajich J.E."/>
            <person name="Bonito G."/>
        </authorList>
    </citation>
    <scope>NUCLEOTIDE SEQUENCE</scope>
    <source>
        <strain evidence="3">CK1249</strain>
    </source>
</reference>
<protein>
    <submittedName>
        <fullName evidence="3">Uncharacterized protein</fullName>
    </submittedName>
</protein>
<feature type="compositionally biased region" description="Low complexity" evidence="2">
    <location>
        <begin position="1"/>
        <end position="10"/>
    </location>
</feature>
<name>A0A9P6IU57_MORAP</name>
<evidence type="ECO:0000313" key="3">
    <source>
        <dbReference type="EMBL" id="KAF9947327.1"/>
    </source>
</evidence>
<dbReference type="OrthoDB" id="2426303at2759"/>
<keyword evidence="1" id="KW-0175">Coiled coil</keyword>
<feature type="region of interest" description="Disordered" evidence="2">
    <location>
        <begin position="234"/>
        <end position="315"/>
    </location>
</feature>